<dbReference type="PANTHER" id="PTHR42933">
    <property type="entry name" value="SLR6095 PROTEIN"/>
    <property type="match status" value="1"/>
</dbReference>
<evidence type="ECO:0000256" key="6">
    <source>
        <dbReference type="ARBA" id="ARBA00022747"/>
    </source>
</evidence>
<evidence type="ECO:0000256" key="2">
    <source>
        <dbReference type="ARBA" id="ARBA00011900"/>
    </source>
</evidence>
<organism evidence="9 10">
    <name type="scientific">Lacinutrix iliipiscaria</name>
    <dbReference type="NCBI Taxonomy" id="1230532"/>
    <lineage>
        <taxon>Bacteria</taxon>
        <taxon>Pseudomonadati</taxon>
        <taxon>Bacteroidota</taxon>
        <taxon>Flavobacteriia</taxon>
        <taxon>Flavobacteriales</taxon>
        <taxon>Flavobacteriaceae</taxon>
        <taxon>Lacinutrix</taxon>
    </lineage>
</organism>
<dbReference type="InterPro" id="IPR003356">
    <property type="entry name" value="DNA_methylase_A-5"/>
</dbReference>
<gene>
    <name evidence="9" type="ORF">ACFS5M_14055</name>
</gene>
<evidence type="ECO:0000256" key="1">
    <source>
        <dbReference type="ARBA" id="ARBA00006594"/>
    </source>
</evidence>
<dbReference type="InterPro" id="IPR029063">
    <property type="entry name" value="SAM-dependent_MTases_sf"/>
</dbReference>
<dbReference type="SUPFAM" id="SSF53335">
    <property type="entry name" value="S-adenosyl-L-methionine-dependent methyltransferases"/>
    <property type="match status" value="1"/>
</dbReference>
<keyword evidence="5" id="KW-0949">S-adenosyl-L-methionine</keyword>
<evidence type="ECO:0000313" key="10">
    <source>
        <dbReference type="Proteomes" id="UP001597533"/>
    </source>
</evidence>
<evidence type="ECO:0000313" key="9">
    <source>
        <dbReference type="EMBL" id="MFD2824802.1"/>
    </source>
</evidence>
<keyword evidence="6" id="KW-0680">Restriction system</keyword>
<evidence type="ECO:0000256" key="4">
    <source>
        <dbReference type="ARBA" id="ARBA00022679"/>
    </source>
</evidence>
<evidence type="ECO:0000256" key="3">
    <source>
        <dbReference type="ARBA" id="ARBA00022603"/>
    </source>
</evidence>
<feature type="domain" description="DNA methylase adenine-specific" evidence="8">
    <location>
        <begin position="87"/>
        <end position="193"/>
    </location>
</feature>
<dbReference type="Proteomes" id="UP001597533">
    <property type="component" value="Unassembled WGS sequence"/>
</dbReference>
<dbReference type="Gene3D" id="3.40.50.150">
    <property type="entry name" value="Vaccinia Virus protein VP39"/>
    <property type="match status" value="1"/>
</dbReference>
<evidence type="ECO:0000259" key="8">
    <source>
        <dbReference type="Pfam" id="PF02384"/>
    </source>
</evidence>
<dbReference type="GO" id="GO:0008168">
    <property type="term" value="F:methyltransferase activity"/>
    <property type="evidence" value="ECO:0007669"/>
    <property type="project" value="UniProtKB-KW"/>
</dbReference>
<dbReference type="GO" id="GO:0032259">
    <property type="term" value="P:methylation"/>
    <property type="evidence" value="ECO:0007669"/>
    <property type="project" value="UniProtKB-KW"/>
</dbReference>
<proteinExistence type="inferred from homology"/>
<evidence type="ECO:0000256" key="7">
    <source>
        <dbReference type="ARBA" id="ARBA00047942"/>
    </source>
</evidence>
<dbReference type="InterPro" id="IPR051537">
    <property type="entry name" value="DNA_Adenine_Mtase"/>
</dbReference>
<comment type="caution">
    <text evidence="9">The sequence shown here is derived from an EMBL/GenBank/DDBJ whole genome shotgun (WGS) entry which is preliminary data.</text>
</comment>
<dbReference type="RefSeq" id="WP_183490147.1">
    <property type="nucleotide sequence ID" value="NZ_JBHUOV010000017.1"/>
</dbReference>
<reference evidence="10" key="1">
    <citation type="journal article" date="2019" name="Int. J. Syst. Evol. Microbiol.">
        <title>The Global Catalogue of Microorganisms (GCM) 10K type strain sequencing project: providing services to taxonomists for standard genome sequencing and annotation.</title>
        <authorList>
            <consortium name="The Broad Institute Genomics Platform"/>
            <consortium name="The Broad Institute Genome Sequencing Center for Infectious Disease"/>
            <person name="Wu L."/>
            <person name="Ma J."/>
        </authorList>
    </citation>
    <scope>NUCLEOTIDE SEQUENCE [LARGE SCALE GENOMIC DNA]</scope>
    <source>
        <strain evidence="10">KCTC 32141</strain>
    </source>
</reference>
<keyword evidence="4" id="KW-0808">Transferase</keyword>
<accession>A0ABW5WQW3</accession>
<dbReference type="PANTHER" id="PTHR42933:SF1">
    <property type="entry name" value="SITE-SPECIFIC DNA-METHYLTRANSFERASE (ADENINE-SPECIFIC)"/>
    <property type="match status" value="1"/>
</dbReference>
<keyword evidence="3 9" id="KW-0489">Methyltransferase</keyword>
<evidence type="ECO:0000256" key="5">
    <source>
        <dbReference type="ARBA" id="ARBA00022691"/>
    </source>
</evidence>
<sequence length="218" mass="25434">MLKTQNTPQHLRELNSLFSFIARRHDASRVFDDFLTLVICCLARQTQEEWYLDTIRKYDEDEINNLTKMFATLLIIYEKSLRDEDWIDPLGEYYEELAGNYKKQGFGQFFTPKGICDMMAQFTIKENDFGNHINDCAAGSGRTLLAANKICKGNYYIAQDVDHVCVKMCCINMAIHGLKGEVHHMNTLQNNKPWNSYIINHDWHKTKTPFIYKTKADN</sequence>
<dbReference type="Pfam" id="PF02384">
    <property type="entry name" value="N6_Mtase"/>
    <property type="match status" value="1"/>
</dbReference>
<comment type="similarity">
    <text evidence="1">Belongs to the N(4)/N(6)-methyltransferase family.</text>
</comment>
<keyword evidence="10" id="KW-1185">Reference proteome</keyword>
<protein>
    <recommendedName>
        <fullName evidence="2">site-specific DNA-methyltransferase (adenine-specific)</fullName>
        <ecNumber evidence="2">2.1.1.72</ecNumber>
    </recommendedName>
</protein>
<dbReference type="EC" id="2.1.1.72" evidence="2"/>
<name>A0ABW5WQW3_9FLAO</name>
<dbReference type="EMBL" id="JBHUOV010000017">
    <property type="protein sequence ID" value="MFD2824802.1"/>
    <property type="molecule type" value="Genomic_DNA"/>
</dbReference>
<comment type="catalytic activity">
    <reaction evidence="7">
        <text>a 2'-deoxyadenosine in DNA + S-adenosyl-L-methionine = an N(6)-methyl-2'-deoxyadenosine in DNA + S-adenosyl-L-homocysteine + H(+)</text>
        <dbReference type="Rhea" id="RHEA:15197"/>
        <dbReference type="Rhea" id="RHEA-COMP:12418"/>
        <dbReference type="Rhea" id="RHEA-COMP:12419"/>
        <dbReference type="ChEBI" id="CHEBI:15378"/>
        <dbReference type="ChEBI" id="CHEBI:57856"/>
        <dbReference type="ChEBI" id="CHEBI:59789"/>
        <dbReference type="ChEBI" id="CHEBI:90615"/>
        <dbReference type="ChEBI" id="CHEBI:90616"/>
        <dbReference type="EC" id="2.1.1.72"/>
    </reaction>
</comment>